<dbReference type="InterPro" id="IPR029063">
    <property type="entry name" value="SAM-dependent_MTases_sf"/>
</dbReference>
<organism evidence="2 3">
    <name type="scientific">Hyalella azteca</name>
    <name type="common">Amphipod</name>
    <dbReference type="NCBI Taxonomy" id="294128"/>
    <lineage>
        <taxon>Eukaryota</taxon>
        <taxon>Metazoa</taxon>
        <taxon>Ecdysozoa</taxon>
        <taxon>Arthropoda</taxon>
        <taxon>Crustacea</taxon>
        <taxon>Multicrustacea</taxon>
        <taxon>Malacostraca</taxon>
        <taxon>Eumalacostraca</taxon>
        <taxon>Peracarida</taxon>
        <taxon>Amphipoda</taxon>
        <taxon>Senticaudata</taxon>
        <taxon>Talitrida</taxon>
        <taxon>Talitroidea</taxon>
        <taxon>Hyalellidae</taxon>
        <taxon>Hyalella</taxon>
    </lineage>
</organism>
<keyword evidence="2" id="KW-1185">Reference proteome</keyword>
<feature type="compositionally biased region" description="Polar residues" evidence="1">
    <location>
        <begin position="76"/>
        <end position="86"/>
    </location>
</feature>
<dbReference type="Gene3D" id="2.40.50.1070">
    <property type="match status" value="1"/>
</dbReference>
<name>A0A8B7MZ55_HYAAZ</name>
<feature type="region of interest" description="Disordered" evidence="1">
    <location>
        <begin position="29"/>
        <end position="89"/>
    </location>
</feature>
<dbReference type="KEGG" id="hazt:108664681"/>
<feature type="compositionally biased region" description="Low complexity" evidence="1">
    <location>
        <begin position="64"/>
        <end position="75"/>
    </location>
</feature>
<dbReference type="RefSeq" id="XP_018006836.2">
    <property type="nucleotide sequence ID" value="XM_018151347.2"/>
</dbReference>
<dbReference type="SUPFAM" id="SSF53335">
    <property type="entry name" value="S-adenosyl-L-methionine-dependent methyltransferases"/>
    <property type="match status" value="1"/>
</dbReference>
<sequence length="487" mass="54165">MMKNRPFRLLYVGGNMSANCKALRTRYRRREPSTGQEMTSQHNTSISNQSQGFTPQSNRPEKFSSPTSTPQSTTTHPNKFQSTSAPAWQGVLPSEMSTNTLASMTPPARRSICQSTDENIMDSLSVPVTKDTQHERLANCVTPLYQLRYSLQLQHKQERAVSILKMLKQRLSSAGVESLPAAQELSACPLQDIIPSPEIHQYRNKDEFVVKKGVDGDPKTVGFLTGHPADSLTVCVPPTYLLNIKDKHKNVCQAFEDFNHLPYRHTRCSREQAPYELLLGQPFLSETCCGFNFQLSPDTFFQINHGAGELLYKAIRETADLSPYSTLLDVCCGTDNAHRNNITNASFVPGPVEKVLPLLTPELRDCSDVVAVVNPGRGGLSAGVISCLRENPTINKLLYISCHAEGRAFENFVRLGAKSGKLPPMLPRFAFTVDMFPLFDQDGSNLRLKNREAYTQYQMDQAASLKPTKKTDPAKPNIAPSARNRRG</sequence>
<evidence type="ECO:0000256" key="1">
    <source>
        <dbReference type="SAM" id="MobiDB-lite"/>
    </source>
</evidence>
<accession>A0A8B7MZ55</accession>
<reference evidence="3" key="1">
    <citation type="submission" date="2025-08" db="UniProtKB">
        <authorList>
            <consortium name="RefSeq"/>
        </authorList>
    </citation>
    <scope>IDENTIFICATION</scope>
    <source>
        <tissue evidence="3">Whole organism</tissue>
    </source>
</reference>
<dbReference type="OrthoDB" id="10250660at2759"/>
<dbReference type="AlphaFoldDB" id="A0A8B7MZ55"/>
<gene>
    <name evidence="3" type="primary">LOC108664681</name>
</gene>
<dbReference type="Proteomes" id="UP000694843">
    <property type="component" value="Unplaced"/>
</dbReference>
<dbReference type="GO" id="GO:0003723">
    <property type="term" value="F:RNA binding"/>
    <property type="evidence" value="ECO:0007669"/>
    <property type="project" value="TreeGrafter"/>
</dbReference>
<dbReference type="Gene3D" id="3.40.50.150">
    <property type="entry name" value="Vaccinia Virus protein VP39"/>
    <property type="match status" value="2"/>
</dbReference>
<dbReference type="PANTHER" id="PTHR45904">
    <property type="entry name" value="TRNA (URACIL-5-)-METHYLTRANSFERASE"/>
    <property type="match status" value="1"/>
</dbReference>
<dbReference type="PANTHER" id="PTHR45904:SF1">
    <property type="entry name" value="TRNA (URACIL-5-)-METHYLTRANSFERASE HOMOLOG B"/>
    <property type="match status" value="1"/>
</dbReference>
<dbReference type="GeneID" id="108664681"/>
<protein>
    <submittedName>
        <fullName evidence="3">tRNA (Uracil(54)-C(5))-methyltransferase homolog</fullName>
    </submittedName>
</protein>
<dbReference type="InterPro" id="IPR045850">
    <property type="entry name" value="TRM2_met"/>
</dbReference>
<proteinExistence type="predicted"/>
<feature type="compositionally biased region" description="Polar residues" evidence="1">
    <location>
        <begin position="33"/>
        <end position="58"/>
    </location>
</feature>
<evidence type="ECO:0000313" key="3">
    <source>
        <dbReference type="RefSeq" id="XP_018006836.2"/>
    </source>
</evidence>
<evidence type="ECO:0000313" key="2">
    <source>
        <dbReference type="Proteomes" id="UP000694843"/>
    </source>
</evidence>
<feature type="region of interest" description="Disordered" evidence="1">
    <location>
        <begin position="461"/>
        <end position="487"/>
    </location>
</feature>